<dbReference type="PANTHER" id="PTHR34148">
    <property type="entry name" value="ADENOSYLCOBINAMIDE-GDP RIBAZOLETRANSFERASE"/>
    <property type="match status" value="1"/>
</dbReference>
<name>A0A7G6E0R1_THEFR</name>
<feature type="transmembrane region" description="Helical" evidence="19">
    <location>
        <begin position="106"/>
        <end position="126"/>
    </location>
</feature>
<dbReference type="AlphaFoldDB" id="A0A7G6E0R1"/>
<gene>
    <name evidence="19 20" type="primary">cobS</name>
    <name evidence="20" type="ORF">BR63_04685</name>
</gene>
<evidence type="ECO:0000256" key="8">
    <source>
        <dbReference type="ARBA" id="ARBA00022573"/>
    </source>
</evidence>
<comment type="similarity">
    <text evidence="4 19">Belongs to the CobS family.</text>
</comment>
<keyword evidence="21" id="KW-1185">Reference proteome</keyword>
<comment type="subcellular location">
    <subcellularLocation>
        <location evidence="2 19">Cell membrane</location>
        <topology evidence="2 19">Multi-pass membrane protein</topology>
    </subcellularLocation>
</comment>
<evidence type="ECO:0000256" key="15">
    <source>
        <dbReference type="ARBA" id="ARBA00032605"/>
    </source>
</evidence>
<evidence type="ECO:0000256" key="5">
    <source>
        <dbReference type="ARBA" id="ARBA00013200"/>
    </source>
</evidence>
<evidence type="ECO:0000256" key="10">
    <source>
        <dbReference type="ARBA" id="ARBA00022692"/>
    </source>
</evidence>
<keyword evidence="11 19" id="KW-0460">Magnesium</keyword>
<dbReference type="NCBIfam" id="TIGR00317">
    <property type="entry name" value="cobS"/>
    <property type="match status" value="1"/>
</dbReference>
<organism evidence="20 21">
    <name type="scientific">Thermanaerosceptrum fracticalcis</name>
    <dbReference type="NCBI Taxonomy" id="1712410"/>
    <lineage>
        <taxon>Bacteria</taxon>
        <taxon>Bacillati</taxon>
        <taxon>Bacillota</taxon>
        <taxon>Clostridia</taxon>
        <taxon>Eubacteriales</taxon>
        <taxon>Peptococcaceae</taxon>
        <taxon>Thermanaerosceptrum</taxon>
    </lineage>
</organism>
<evidence type="ECO:0000256" key="14">
    <source>
        <dbReference type="ARBA" id="ARBA00025228"/>
    </source>
</evidence>
<feature type="transmembrane region" description="Helical" evidence="19">
    <location>
        <begin position="180"/>
        <end position="207"/>
    </location>
</feature>
<comment type="catalytic activity">
    <reaction evidence="18 19">
        <text>alpha-ribazole 5'-phosphate + adenosylcob(III)inamide-GDP = adenosylcob(III)alamin 5'-phosphate + GMP + H(+)</text>
        <dbReference type="Rhea" id="RHEA:23560"/>
        <dbReference type="ChEBI" id="CHEBI:15378"/>
        <dbReference type="ChEBI" id="CHEBI:57918"/>
        <dbReference type="ChEBI" id="CHEBI:58115"/>
        <dbReference type="ChEBI" id="CHEBI:60487"/>
        <dbReference type="ChEBI" id="CHEBI:60493"/>
        <dbReference type="EC" id="2.7.8.26"/>
    </reaction>
</comment>
<evidence type="ECO:0000256" key="6">
    <source>
        <dbReference type="ARBA" id="ARBA00015850"/>
    </source>
</evidence>
<sequence length="247" mass="27783">MNDFLIALQFLTRITIKKDLIITEDNFGKSSFYFPLVGFFLGCILALIGYVASRLFQPFTTVIFLIAAEVILTGGLHLDGYMDTCDGIFSGRQRERMLEIMKDSRVGANSVIGLFILILLKIGLLLELMTTLNIIPILFIMPLMGRWAMVYIIAFFPYARKAGLGSYFSQSISKRQFIHITLYSVFIALVMLPVKLYLVLVLTAFFVHLIAHKINKILLGHTGDTYGAVNEMTETLYLLGCVVISKL</sequence>
<accession>A0A7G6E0R1</accession>
<dbReference type="InterPro" id="IPR003805">
    <property type="entry name" value="CobS"/>
</dbReference>
<evidence type="ECO:0000256" key="3">
    <source>
        <dbReference type="ARBA" id="ARBA00004663"/>
    </source>
</evidence>
<evidence type="ECO:0000313" key="21">
    <source>
        <dbReference type="Proteomes" id="UP000515847"/>
    </source>
</evidence>
<evidence type="ECO:0000256" key="18">
    <source>
        <dbReference type="ARBA" id="ARBA00049504"/>
    </source>
</evidence>
<feature type="transmembrane region" description="Helical" evidence="19">
    <location>
        <begin position="132"/>
        <end position="159"/>
    </location>
</feature>
<keyword evidence="13 19" id="KW-0472">Membrane</keyword>
<keyword evidence="9 19" id="KW-0808">Transferase</keyword>
<keyword evidence="7 19" id="KW-1003">Cell membrane</keyword>
<proteinExistence type="inferred from homology"/>
<evidence type="ECO:0000256" key="12">
    <source>
        <dbReference type="ARBA" id="ARBA00022989"/>
    </source>
</evidence>
<dbReference type="KEGG" id="tfr:BR63_04685"/>
<comment type="catalytic activity">
    <reaction evidence="17 19">
        <text>alpha-ribazole + adenosylcob(III)inamide-GDP = adenosylcob(III)alamin + GMP + H(+)</text>
        <dbReference type="Rhea" id="RHEA:16049"/>
        <dbReference type="ChEBI" id="CHEBI:10329"/>
        <dbReference type="ChEBI" id="CHEBI:15378"/>
        <dbReference type="ChEBI" id="CHEBI:18408"/>
        <dbReference type="ChEBI" id="CHEBI:58115"/>
        <dbReference type="ChEBI" id="CHEBI:60487"/>
        <dbReference type="EC" id="2.7.8.26"/>
    </reaction>
</comment>
<dbReference type="PANTHER" id="PTHR34148:SF1">
    <property type="entry name" value="ADENOSYLCOBINAMIDE-GDP RIBAZOLETRANSFERASE"/>
    <property type="match status" value="1"/>
</dbReference>
<protein>
    <recommendedName>
        <fullName evidence="6 19">Adenosylcobinamide-GDP ribazoletransferase</fullName>
        <ecNumber evidence="5 19">2.7.8.26</ecNumber>
    </recommendedName>
    <alternativeName>
        <fullName evidence="16 19">Cobalamin synthase</fullName>
    </alternativeName>
    <alternativeName>
        <fullName evidence="15 19">Cobalamin-5'-phosphate synthase</fullName>
    </alternativeName>
</protein>
<evidence type="ECO:0000256" key="17">
    <source>
        <dbReference type="ARBA" id="ARBA00048623"/>
    </source>
</evidence>
<keyword evidence="12 19" id="KW-1133">Transmembrane helix</keyword>
<dbReference type="GO" id="GO:0008818">
    <property type="term" value="F:cobalamin 5'-phosphate synthase activity"/>
    <property type="evidence" value="ECO:0007669"/>
    <property type="project" value="UniProtKB-UniRule"/>
</dbReference>
<dbReference type="OrthoDB" id="9794626at2"/>
<dbReference type="GO" id="GO:0051073">
    <property type="term" value="F:adenosylcobinamide-GDP ribazoletransferase activity"/>
    <property type="evidence" value="ECO:0007669"/>
    <property type="project" value="UniProtKB-UniRule"/>
</dbReference>
<dbReference type="Proteomes" id="UP000515847">
    <property type="component" value="Chromosome"/>
</dbReference>
<evidence type="ECO:0000313" key="20">
    <source>
        <dbReference type="EMBL" id="QNB45665.1"/>
    </source>
</evidence>
<evidence type="ECO:0000256" key="4">
    <source>
        <dbReference type="ARBA" id="ARBA00010561"/>
    </source>
</evidence>
<reference evidence="20 21" key="1">
    <citation type="journal article" date="2019" name="Front. Microbiol.">
        <title>Thermoanaerosceptrum fracticalcis gen. nov. sp. nov., a Novel Fumarate-Fermenting Microorganism From a Deep Fractured Carbonate Aquifer of the US Great Basin.</title>
        <authorList>
            <person name="Hamilton-Brehm S.D."/>
            <person name="Stewart L.E."/>
            <person name="Zavarin M."/>
            <person name="Caldwell M."/>
            <person name="Lawson P.A."/>
            <person name="Onstott T.C."/>
            <person name="Grzymski J."/>
            <person name="Neveux I."/>
            <person name="Lollar B.S."/>
            <person name="Russell C.E."/>
            <person name="Moser D.P."/>
        </authorList>
    </citation>
    <scope>NUCLEOTIDE SEQUENCE [LARGE SCALE GENOMIC DNA]</scope>
    <source>
        <strain evidence="20 21">DRI-13</strain>
    </source>
</reference>
<keyword evidence="10 19" id="KW-0812">Transmembrane</keyword>
<keyword evidence="8 19" id="KW-0169">Cobalamin biosynthesis</keyword>
<comment type="function">
    <text evidence="14 19">Joins adenosylcobinamide-GDP and alpha-ribazole to generate adenosylcobalamin (Ado-cobalamin). Also synthesizes adenosylcobalamin 5'-phosphate from adenosylcobinamide-GDP and alpha-ribazole 5'-phosphate.</text>
</comment>
<dbReference type="EMBL" id="CP045798">
    <property type="protein sequence ID" value="QNB45665.1"/>
    <property type="molecule type" value="Genomic_DNA"/>
</dbReference>
<dbReference type="HAMAP" id="MF_00719">
    <property type="entry name" value="CobS"/>
    <property type="match status" value="1"/>
</dbReference>
<dbReference type="EC" id="2.7.8.26" evidence="5 19"/>
<feature type="transmembrane region" description="Helical" evidence="19">
    <location>
        <begin position="58"/>
        <end position="78"/>
    </location>
</feature>
<evidence type="ECO:0000256" key="2">
    <source>
        <dbReference type="ARBA" id="ARBA00004651"/>
    </source>
</evidence>
<dbReference type="Pfam" id="PF02654">
    <property type="entry name" value="CobS"/>
    <property type="match status" value="1"/>
</dbReference>
<evidence type="ECO:0000256" key="16">
    <source>
        <dbReference type="ARBA" id="ARBA00032853"/>
    </source>
</evidence>
<evidence type="ECO:0000256" key="13">
    <source>
        <dbReference type="ARBA" id="ARBA00023136"/>
    </source>
</evidence>
<evidence type="ECO:0000256" key="19">
    <source>
        <dbReference type="HAMAP-Rule" id="MF_00719"/>
    </source>
</evidence>
<feature type="transmembrane region" description="Helical" evidence="19">
    <location>
        <begin position="32"/>
        <end position="52"/>
    </location>
</feature>
<comment type="cofactor">
    <cofactor evidence="1 19">
        <name>Mg(2+)</name>
        <dbReference type="ChEBI" id="CHEBI:18420"/>
    </cofactor>
</comment>
<dbReference type="GO" id="GO:0005886">
    <property type="term" value="C:plasma membrane"/>
    <property type="evidence" value="ECO:0007669"/>
    <property type="project" value="UniProtKB-SubCell"/>
</dbReference>
<dbReference type="UniPathway" id="UPA00148">
    <property type="reaction ID" value="UER00238"/>
</dbReference>
<evidence type="ECO:0000256" key="11">
    <source>
        <dbReference type="ARBA" id="ARBA00022842"/>
    </source>
</evidence>
<dbReference type="RefSeq" id="WP_034419858.1">
    <property type="nucleotide sequence ID" value="NZ_CP045798.1"/>
</dbReference>
<comment type="pathway">
    <text evidence="3 19">Cofactor biosynthesis; adenosylcobalamin biosynthesis; adenosylcobalamin from cob(II)yrinate a,c-diamide: step 7/7.</text>
</comment>
<dbReference type="GO" id="GO:0009236">
    <property type="term" value="P:cobalamin biosynthetic process"/>
    <property type="evidence" value="ECO:0007669"/>
    <property type="project" value="UniProtKB-UniRule"/>
</dbReference>
<evidence type="ECO:0000256" key="9">
    <source>
        <dbReference type="ARBA" id="ARBA00022679"/>
    </source>
</evidence>
<evidence type="ECO:0000256" key="7">
    <source>
        <dbReference type="ARBA" id="ARBA00022475"/>
    </source>
</evidence>
<evidence type="ECO:0000256" key="1">
    <source>
        <dbReference type="ARBA" id="ARBA00001946"/>
    </source>
</evidence>